<evidence type="ECO:0000256" key="1">
    <source>
        <dbReference type="ARBA" id="ARBA00004651"/>
    </source>
</evidence>
<feature type="transmembrane region" description="Helical" evidence="7">
    <location>
        <begin position="175"/>
        <end position="208"/>
    </location>
</feature>
<dbReference type="Proteomes" id="UP001576784">
    <property type="component" value="Unassembled WGS sequence"/>
</dbReference>
<keyword evidence="2" id="KW-1003">Cell membrane</keyword>
<feature type="transmembrane region" description="Helical" evidence="7">
    <location>
        <begin position="275"/>
        <end position="293"/>
    </location>
</feature>
<feature type="transmembrane region" description="Helical" evidence="7">
    <location>
        <begin position="314"/>
        <end position="333"/>
    </location>
</feature>
<feature type="region of interest" description="Disordered" evidence="6">
    <location>
        <begin position="1"/>
        <end position="25"/>
    </location>
</feature>
<evidence type="ECO:0000256" key="4">
    <source>
        <dbReference type="ARBA" id="ARBA00022989"/>
    </source>
</evidence>
<feature type="transmembrane region" description="Helical" evidence="7">
    <location>
        <begin position="436"/>
        <end position="453"/>
    </location>
</feature>
<dbReference type="PANTHER" id="PTHR30250:SF11">
    <property type="entry name" value="O-ANTIGEN TRANSPORTER-RELATED"/>
    <property type="match status" value="1"/>
</dbReference>
<feature type="transmembrane region" description="Helical" evidence="7">
    <location>
        <begin position="32"/>
        <end position="52"/>
    </location>
</feature>
<evidence type="ECO:0000256" key="3">
    <source>
        <dbReference type="ARBA" id="ARBA00022692"/>
    </source>
</evidence>
<proteinExistence type="predicted"/>
<organism evidence="8 9">
    <name type="scientific">Floridaenema flaviceps BLCC-F50</name>
    <dbReference type="NCBI Taxonomy" id="3153642"/>
    <lineage>
        <taxon>Bacteria</taxon>
        <taxon>Bacillati</taxon>
        <taxon>Cyanobacteriota</taxon>
        <taxon>Cyanophyceae</taxon>
        <taxon>Oscillatoriophycideae</taxon>
        <taxon>Aerosakkonematales</taxon>
        <taxon>Aerosakkonemataceae</taxon>
        <taxon>Floridanema</taxon>
        <taxon>Floridanema flaviceps</taxon>
    </lineage>
</organism>
<evidence type="ECO:0000313" key="9">
    <source>
        <dbReference type="Proteomes" id="UP001576784"/>
    </source>
</evidence>
<accession>A0ABV4XKY6</accession>
<feature type="transmembrane region" description="Helical" evidence="7">
    <location>
        <begin position="137"/>
        <end position="155"/>
    </location>
</feature>
<dbReference type="InterPro" id="IPR050833">
    <property type="entry name" value="Poly_Biosynth_Transport"/>
</dbReference>
<feature type="transmembrane region" description="Helical" evidence="7">
    <location>
        <begin position="103"/>
        <end position="125"/>
    </location>
</feature>
<evidence type="ECO:0000313" key="8">
    <source>
        <dbReference type="EMBL" id="MFB2892372.1"/>
    </source>
</evidence>
<feature type="transmembrane region" description="Helical" evidence="7">
    <location>
        <begin position="459"/>
        <end position="478"/>
    </location>
</feature>
<feature type="transmembrane region" description="Helical" evidence="7">
    <location>
        <begin position="345"/>
        <end position="369"/>
    </location>
</feature>
<feature type="transmembrane region" description="Helical" evidence="7">
    <location>
        <begin position="229"/>
        <end position="246"/>
    </location>
</feature>
<comment type="caution">
    <text evidence="8">The sequence shown here is derived from an EMBL/GenBank/DDBJ whole genome shotgun (WGS) entry which is preliminary data.</text>
</comment>
<evidence type="ECO:0000256" key="5">
    <source>
        <dbReference type="ARBA" id="ARBA00023136"/>
    </source>
</evidence>
<feature type="transmembrane region" description="Helical" evidence="7">
    <location>
        <begin position="376"/>
        <end position="396"/>
    </location>
</feature>
<evidence type="ECO:0000256" key="7">
    <source>
        <dbReference type="SAM" id="Phobius"/>
    </source>
</evidence>
<dbReference type="EMBL" id="JBHFNR010000032">
    <property type="protein sequence ID" value="MFB2892372.1"/>
    <property type="molecule type" value="Genomic_DNA"/>
</dbReference>
<keyword evidence="5 7" id="KW-0472">Membrane</keyword>
<keyword evidence="3 7" id="KW-0812">Transmembrane</keyword>
<protein>
    <submittedName>
        <fullName evidence="8">Lipopolysaccharide biosynthesis protein</fullName>
    </submittedName>
</protein>
<dbReference type="RefSeq" id="WP_413262044.1">
    <property type="nucleotide sequence ID" value="NZ_JBHFNR010000032.1"/>
</dbReference>
<feature type="transmembrane region" description="Helical" evidence="7">
    <location>
        <begin position="64"/>
        <end position="83"/>
    </location>
</feature>
<gene>
    <name evidence="8" type="ORF">ACE1CI_05435</name>
</gene>
<dbReference type="Pfam" id="PF13440">
    <property type="entry name" value="Polysacc_synt_3"/>
    <property type="match status" value="1"/>
</dbReference>
<sequence length="504" mass="54813">MKAKRTNSQNFPVPSPQSPVPNPSKGLASGTIQVFLAEALLLPTGLLTAAFLTRQLGPESYGLFLLATSIVSWIGWSITSAFTRTTIKFVGETENWQPVATTVLQLHLFLGVSAAIIFWFIADPVAKALGEPGMNNYLRLFMLEVPIFCVTYVHRSVLVGLGKFSERAIATATRWLTKMILTIALVAAGLSIWGAIIGSLISALIELFVCRFYVRPPLLKRSTFPMQKLWGYAVPLFLMAISLRLYDKLDLFMLKLLGGTAADAGYYGTAQNLSVIPGIFTLAFVPLLLSTLTRLLREQELKKAQELSKNAMRLVLLLIPFAGLAAGASYEIIKLLFSATFLPAAPIFSILIFAAVAMAMISITTAILTAASKPNWTIALTGPMVPLAIAFDLWMIPKFGTLGAAIVTITVSSLAALATIFALYHLWKIFPSLLSFARSSLIAGLVYGLASIWETPGWLLILKLLVLGLLIPLGLLILGEFSAREIASVRSVFQRFVSKIIQNN</sequence>
<feature type="compositionally biased region" description="Pro residues" evidence="6">
    <location>
        <begin position="13"/>
        <end position="22"/>
    </location>
</feature>
<comment type="subcellular location">
    <subcellularLocation>
        <location evidence="1">Cell membrane</location>
        <topology evidence="1">Multi-pass membrane protein</topology>
    </subcellularLocation>
</comment>
<keyword evidence="9" id="KW-1185">Reference proteome</keyword>
<evidence type="ECO:0000256" key="2">
    <source>
        <dbReference type="ARBA" id="ARBA00022475"/>
    </source>
</evidence>
<reference evidence="8 9" key="1">
    <citation type="submission" date="2024-09" db="EMBL/GenBank/DDBJ databases">
        <title>Floridaenema gen nov. (Aerosakkonemataceae, Aerosakkonematales ord. nov., Cyanobacteria) from benthic tropical and subtropical fresh waters, with the description of four new species.</title>
        <authorList>
            <person name="Moretto J.A."/>
            <person name="Berthold D.E."/>
            <person name="Lefler F.W."/>
            <person name="Huang I.-S."/>
            <person name="Laughinghouse H. IV."/>
        </authorList>
    </citation>
    <scope>NUCLEOTIDE SEQUENCE [LARGE SCALE GENOMIC DNA]</scope>
    <source>
        <strain evidence="8 9">BLCC-F50</strain>
    </source>
</reference>
<keyword evidence="4 7" id="KW-1133">Transmembrane helix</keyword>
<name>A0ABV4XKY6_9CYAN</name>
<feature type="transmembrane region" description="Helical" evidence="7">
    <location>
        <begin position="402"/>
        <end position="424"/>
    </location>
</feature>
<dbReference type="PANTHER" id="PTHR30250">
    <property type="entry name" value="PST FAMILY PREDICTED COLANIC ACID TRANSPORTER"/>
    <property type="match status" value="1"/>
</dbReference>
<evidence type="ECO:0000256" key="6">
    <source>
        <dbReference type="SAM" id="MobiDB-lite"/>
    </source>
</evidence>